<organism evidence="4 5">
    <name type="scientific">Mesorhizobium erdmanii</name>
    <dbReference type="NCBI Taxonomy" id="1777866"/>
    <lineage>
        <taxon>Bacteria</taxon>
        <taxon>Pseudomonadati</taxon>
        <taxon>Pseudomonadota</taxon>
        <taxon>Alphaproteobacteria</taxon>
        <taxon>Hyphomicrobiales</taxon>
        <taxon>Phyllobacteriaceae</taxon>
        <taxon>Mesorhizobium</taxon>
    </lineage>
</organism>
<dbReference type="PANTHER" id="PTHR23028">
    <property type="entry name" value="ACETYLTRANSFERASE"/>
    <property type="match status" value="1"/>
</dbReference>
<keyword evidence="4" id="KW-0012">Acyltransferase</keyword>
<feature type="transmembrane region" description="Helical" evidence="1">
    <location>
        <begin position="120"/>
        <end position="141"/>
    </location>
</feature>
<feature type="transmembrane region" description="Helical" evidence="1">
    <location>
        <begin position="79"/>
        <end position="100"/>
    </location>
</feature>
<reference evidence="4 5" key="1">
    <citation type="submission" date="2018-10" db="EMBL/GenBank/DDBJ databases">
        <authorList>
            <person name="Perry B.J."/>
            <person name="Sullivan J.T."/>
            <person name="Murphy R.J.T."/>
            <person name="Ramsay J.P."/>
            <person name="Ronson C.W."/>
        </authorList>
    </citation>
    <scope>NUCLEOTIDE SEQUENCE [LARGE SCALE GENOMIC DNA]</scope>
    <source>
        <strain evidence="4 5">NZP2014</strain>
    </source>
</reference>
<dbReference type="GO" id="GO:0016020">
    <property type="term" value="C:membrane"/>
    <property type="evidence" value="ECO:0007669"/>
    <property type="project" value="TreeGrafter"/>
</dbReference>
<feature type="signal peptide" evidence="2">
    <location>
        <begin position="1"/>
        <end position="21"/>
    </location>
</feature>
<evidence type="ECO:0000259" key="3">
    <source>
        <dbReference type="Pfam" id="PF01757"/>
    </source>
</evidence>
<feature type="transmembrane region" description="Helical" evidence="1">
    <location>
        <begin position="146"/>
        <end position="163"/>
    </location>
</feature>
<dbReference type="InterPro" id="IPR050879">
    <property type="entry name" value="Acyltransferase_3"/>
</dbReference>
<dbReference type="GO" id="GO:0000271">
    <property type="term" value="P:polysaccharide biosynthetic process"/>
    <property type="evidence" value="ECO:0007669"/>
    <property type="project" value="TreeGrafter"/>
</dbReference>
<feature type="chain" id="PRO_5026957289" evidence="2">
    <location>
        <begin position="22"/>
        <end position="337"/>
    </location>
</feature>
<feature type="transmembrane region" description="Helical" evidence="1">
    <location>
        <begin position="194"/>
        <end position="212"/>
    </location>
</feature>
<dbReference type="EMBL" id="CP033361">
    <property type="protein sequence ID" value="QKC79006.1"/>
    <property type="molecule type" value="Genomic_DNA"/>
</dbReference>
<dbReference type="GO" id="GO:0016747">
    <property type="term" value="F:acyltransferase activity, transferring groups other than amino-acyl groups"/>
    <property type="evidence" value="ECO:0007669"/>
    <property type="project" value="InterPro"/>
</dbReference>
<feature type="transmembrane region" description="Helical" evidence="1">
    <location>
        <begin position="41"/>
        <end position="59"/>
    </location>
</feature>
<feature type="domain" description="Acyltransferase 3" evidence="3">
    <location>
        <begin position="3"/>
        <end position="303"/>
    </location>
</feature>
<dbReference type="Pfam" id="PF01757">
    <property type="entry name" value="Acyl_transf_3"/>
    <property type="match status" value="1"/>
</dbReference>
<sequence>MIWSLQVLRFVAALMVVYVHAAQTAVQVTGSNGLLPRDFQVVGFAGVDIFFVISGVIIARTAPGLTWRSFAWRRFRRIVPLYLLISIPYAIVAYKTGFGWRDAVATLLLWPATDQMTAPALPAAWTLCFEMLFYAAATIVLIDRRLLPVLVGIFGLAMIFRSAGPVPQFLGNPLIIEFGLGVALAYAPKWKSAVWCLPVGAVAMIAAGFIGAAPGGGTMEFLAGDNGFQRVLVYGLPAAMIVFGTMQIDAQPSAWTVLGDASYMLYLIHTLPITLLLMVWTAFPIPPDLIIVIGTATSVLFAWRMYIRFELPLRKFLRRHDPSLETGFRPSGLASPN</sequence>
<feature type="transmembrane region" description="Helical" evidence="1">
    <location>
        <begin position="263"/>
        <end position="283"/>
    </location>
</feature>
<proteinExistence type="predicted"/>
<evidence type="ECO:0000313" key="5">
    <source>
        <dbReference type="Proteomes" id="UP000503339"/>
    </source>
</evidence>
<evidence type="ECO:0000313" key="4">
    <source>
        <dbReference type="EMBL" id="QKC79006.1"/>
    </source>
</evidence>
<keyword evidence="2" id="KW-0732">Signal</keyword>
<dbReference type="Proteomes" id="UP000503339">
    <property type="component" value="Chromosome"/>
</dbReference>
<keyword evidence="4" id="KW-0808">Transferase</keyword>
<evidence type="ECO:0000256" key="2">
    <source>
        <dbReference type="SAM" id="SignalP"/>
    </source>
</evidence>
<evidence type="ECO:0000256" key="1">
    <source>
        <dbReference type="SAM" id="Phobius"/>
    </source>
</evidence>
<accession>A0A6M7UQ45</accession>
<feature type="transmembrane region" description="Helical" evidence="1">
    <location>
        <begin position="289"/>
        <end position="307"/>
    </location>
</feature>
<feature type="transmembrane region" description="Helical" evidence="1">
    <location>
        <begin position="169"/>
        <end position="187"/>
    </location>
</feature>
<dbReference type="InterPro" id="IPR002656">
    <property type="entry name" value="Acyl_transf_3_dom"/>
</dbReference>
<dbReference type="AlphaFoldDB" id="A0A6M7UQ45"/>
<keyword evidence="1" id="KW-1133">Transmembrane helix</keyword>
<dbReference type="KEGG" id="merd:EB233_28765"/>
<dbReference type="PANTHER" id="PTHR23028:SF53">
    <property type="entry name" value="ACYL_TRANSF_3 DOMAIN-CONTAINING PROTEIN"/>
    <property type="match status" value="1"/>
</dbReference>
<gene>
    <name evidence="4" type="ORF">EB233_28765</name>
</gene>
<feature type="transmembrane region" description="Helical" evidence="1">
    <location>
        <begin position="232"/>
        <end position="251"/>
    </location>
</feature>
<name>A0A6M7UQ45_9HYPH</name>
<keyword evidence="5" id="KW-1185">Reference proteome</keyword>
<protein>
    <submittedName>
        <fullName evidence="4">Acyltransferase</fullName>
    </submittedName>
</protein>
<keyword evidence="1" id="KW-0472">Membrane</keyword>
<keyword evidence="1" id="KW-0812">Transmembrane</keyword>
<dbReference type="RefSeq" id="WP_081294257.1">
    <property type="nucleotide sequence ID" value="NZ_CP033361.1"/>
</dbReference>